<dbReference type="GO" id="GO:0004722">
    <property type="term" value="F:protein serine/threonine phosphatase activity"/>
    <property type="evidence" value="ECO:0007669"/>
    <property type="project" value="UniProtKB-EC"/>
</dbReference>
<feature type="region of interest" description="Disordered" evidence="9">
    <location>
        <begin position="107"/>
        <end position="127"/>
    </location>
</feature>
<evidence type="ECO:0000313" key="11">
    <source>
        <dbReference type="EMBL" id="KAG7355133.1"/>
    </source>
</evidence>
<evidence type="ECO:0000256" key="5">
    <source>
        <dbReference type="ARBA" id="ARBA00022912"/>
    </source>
</evidence>
<dbReference type="InterPro" id="IPR001932">
    <property type="entry name" value="PPM-type_phosphatase-like_dom"/>
</dbReference>
<dbReference type="EMBL" id="JAGRRH010000016">
    <property type="protein sequence ID" value="KAG7355133.1"/>
    <property type="molecule type" value="Genomic_DNA"/>
</dbReference>
<evidence type="ECO:0000256" key="2">
    <source>
        <dbReference type="ARBA" id="ARBA00013081"/>
    </source>
</evidence>
<organism evidence="11 12">
    <name type="scientific">Nitzschia inconspicua</name>
    <dbReference type="NCBI Taxonomy" id="303405"/>
    <lineage>
        <taxon>Eukaryota</taxon>
        <taxon>Sar</taxon>
        <taxon>Stramenopiles</taxon>
        <taxon>Ochrophyta</taxon>
        <taxon>Bacillariophyta</taxon>
        <taxon>Bacillariophyceae</taxon>
        <taxon>Bacillariophycidae</taxon>
        <taxon>Bacillariales</taxon>
        <taxon>Bacillariaceae</taxon>
        <taxon>Nitzschia</taxon>
    </lineage>
</organism>
<feature type="region of interest" description="Disordered" evidence="9">
    <location>
        <begin position="202"/>
        <end position="304"/>
    </location>
</feature>
<protein>
    <recommendedName>
        <fullName evidence="2">protein-serine/threonine phosphatase</fullName>
        <ecNumber evidence="2">3.1.3.16</ecNumber>
    </recommendedName>
</protein>
<dbReference type="PROSITE" id="PS51746">
    <property type="entry name" value="PPM_2"/>
    <property type="match status" value="1"/>
</dbReference>
<evidence type="ECO:0000256" key="7">
    <source>
        <dbReference type="ARBA" id="ARBA00048336"/>
    </source>
</evidence>
<dbReference type="CDD" id="cd00143">
    <property type="entry name" value="PP2Cc"/>
    <property type="match status" value="1"/>
</dbReference>
<dbReference type="PANTHER" id="PTHR13832">
    <property type="entry name" value="PROTEIN PHOSPHATASE 2C"/>
    <property type="match status" value="1"/>
</dbReference>
<proteinExistence type="inferred from homology"/>
<feature type="compositionally biased region" description="Basic and acidic residues" evidence="9">
    <location>
        <begin position="273"/>
        <end position="283"/>
    </location>
</feature>
<feature type="compositionally biased region" description="Low complexity" evidence="9">
    <location>
        <begin position="107"/>
        <end position="122"/>
    </location>
</feature>
<dbReference type="PROSITE" id="PS01032">
    <property type="entry name" value="PPM_1"/>
    <property type="match status" value="1"/>
</dbReference>
<dbReference type="EC" id="3.1.3.16" evidence="2"/>
<feature type="compositionally biased region" description="Basic and acidic residues" evidence="9">
    <location>
        <begin position="239"/>
        <end position="250"/>
    </location>
</feature>
<sequence>MGTYLSTPVTEKCEESGESLNCPEVPCAWGVVDMQGWRKSMEDAHTAETNILLPKAESGGGGGGGDDAPISDAKVFGVFDGHGGPEVARFCQLYLVSVLQKQPSWINEPLPTSPESSSLPNPDDQEACAATPVGKALRSTFHALDRMIDDPSRRREIMQLRTAKPLAGERKEALNIPPPKDISHIEPPEFYKRTSMATVSIDGNSSSFASSNPIDNEDEKQEGQLDDSTATTETTVVETDSHDVDDKDNSSGDDPPPNDGSVDVEDDDSTEAVGKEEASRIDQDMMDEDDNPSNDSTKVVGSNPRKVATMFQKILSLGGGAGQVVVKVDSNMQPVRPVQNLGPNARQPTLVHQGRMICNLPDHHIHAGATAIVAVLTGRILTVANAGDSRAVLCRANGVVQPLSFDHKPQQDRELTRITQAGGFVNHFGRVNGNLNLSRSIGDLKYKQVPGIPPSDQMITAEPDIMQVALLPGDEFIILGCDGIWDCLSNESAVEYVRERIDDKSPTEIGREMLDDIISVDPRVTQGIGGDNMTVMIVDLRPSDRSWRKNRDFTSEDDVTPNDEK</sequence>
<comment type="caution">
    <text evidence="11">The sequence shown here is derived from an EMBL/GenBank/DDBJ whole genome shotgun (WGS) entry which is preliminary data.</text>
</comment>
<dbReference type="AlphaFoldDB" id="A0A9K3L3N4"/>
<reference evidence="11" key="2">
    <citation type="submission" date="2021-04" db="EMBL/GenBank/DDBJ databases">
        <authorList>
            <person name="Podell S."/>
        </authorList>
    </citation>
    <scope>NUCLEOTIDE SEQUENCE</scope>
    <source>
        <strain evidence="11">Hildebrandi</strain>
    </source>
</reference>
<dbReference type="GO" id="GO:0046872">
    <property type="term" value="F:metal ion binding"/>
    <property type="evidence" value="ECO:0007669"/>
    <property type="project" value="UniProtKB-KW"/>
</dbReference>
<evidence type="ECO:0000259" key="10">
    <source>
        <dbReference type="PROSITE" id="PS51746"/>
    </source>
</evidence>
<dbReference type="InterPro" id="IPR000222">
    <property type="entry name" value="PP2C_BS"/>
</dbReference>
<comment type="catalytic activity">
    <reaction evidence="6">
        <text>O-phospho-L-seryl-[protein] + H2O = L-seryl-[protein] + phosphate</text>
        <dbReference type="Rhea" id="RHEA:20629"/>
        <dbReference type="Rhea" id="RHEA-COMP:9863"/>
        <dbReference type="Rhea" id="RHEA-COMP:11604"/>
        <dbReference type="ChEBI" id="CHEBI:15377"/>
        <dbReference type="ChEBI" id="CHEBI:29999"/>
        <dbReference type="ChEBI" id="CHEBI:43474"/>
        <dbReference type="ChEBI" id="CHEBI:83421"/>
        <dbReference type="EC" id="3.1.3.16"/>
    </reaction>
</comment>
<comment type="catalytic activity">
    <reaction evidence="7">
        <text>O-phospho-L-threonyl-[protein] + H2O = L-threonyl-[protein] + phosphate</text>
        <dbReference type="Rhea" id="RHEA:47004"/>
        <dbReference type="Rhea" id="RHEA-COMP:11060"/>
        <dbReference type="Rhea" id="RHEA-COMP:11605"/>
        <dbReference type="ChEBI" id="CHEBI:15377"/>
        <dbReference type="ChEBI" id="CHEBI:30013"/>
        <dbReference type="ChEBI" id="CHEBI:43474"/>
        <dbReference type="ChEBI" id="CHEBI:61977"/>
        <dbReference type="EC" id="3.1.3.16"/>
    </reaction>
</comment>
<comment type="subcellular location">
    <subcellularLocation>
        <location evidence="1">Membrane</location>
        <topology evidence="1">Peripheral membrane protein</topology>
    </subcellularLocation>
</comment>
<dbReference type="Proteomes" id="UP000693970">
    <property type="component" value="Unassembled WGS sequence"/>
</dbReference>
<name>A0A9K3L3N4_9STRA</name>
<evidence type="ECO:0000256" key="9">
    <source>
        <dbReference type="SAM" id="MobiDB-lite"/>
    </source>
</evidence>
<reference evidence="11" key="1">
    <citation type="journal article" date="2021" name="Sci. Rep.">
        <title>Diploid genomic architecture of Nitzschia inconspicua, an elite biomass production diatom.</title>
        <authorList>
            <person name="Oliver A."/>
            <person name="Podell S."/>
            <person name="Pinowska A."/>
            <person name="Traller J.C."/>
            <person name="Smith S.R."/>
            <person name="McClure R."/>
            <person name="Beliaev A."/>
            <person name="Bohutskyi P."/>
            <person name="Hill E.A."/>
            <person name="Rabines A."/>
            <person name="Zheng H."/>
            <person name="Allen L.Z."/>
            <person name="Kuo A."/>
            <person name="Grigoriev I.V."/>
            <person name="Allen A.E."/>
            <person name="Hazlebeck D."/>
            <person name="Allen E.E."/>
        </authorList>
    </citation>
    <scope>NUCLEOTIDE SEQUENCE</scope>
    <source>
        <strain evidence="11">Hildebrandi</strain>
    </source>
</reference>
<accession>A0A9K3L3N4</accession>
<evidence type="ECO:0000256" key="3">
    <source>
        <dbReference type="ARBA" id="ARBA00022723"/>
    </source>
</evidence>
<feature type="domain" description="PPM-type phosphatase" evidence="10">
    <location>
        <begin position="28"/>
        <end position="540"/>
    </location>
</feature>
<comment type="similarity">
    <text evidence="8">Belongs to the PP2C family.</text>
</comment>
<dbReference type="SMART" id="SM00332">
    <property type="entry name" value="PP2Cc"/>
    <property type="match status" value="1"/>
</dbReference>
<gene>
    <name evidence="11" type="ORF">IV203_004489</name>
</gene>
<feature type="region of interest" description="Disordered" evidence="9">
    <location>
        <begin position="165"/>
        <end position="186"/>
    </location>
</feature>
<evidence type="ECO:0000256" key="6">
    <source>
        <dbReference type="ARBA" id="ARBA00047761"/>
    </source>
</evidence>
<evidence type="ECO:0000313" key="12">
    <source>
        <dbReference type="Proteomes" id="UP000693970"/>
    </source>
</evidence>
<keyword evidence="3" id="KW-0479">Metal-binding</keyword>
<feature type="compositionally biased region" description="Polar residues" evidence="9">
    <location>
        <begin position="202"/>
        <end position="214"/>
    </location>
</feature>
<evidence type="ECO:0000256" key="4">
    <source>
        <dbReference type="ARBA" id="ARBA00022801"/>
    </source>
</evidence>
<keyword evidence="12" id="KW-1185">Reference proteome</keyword>
<dbReference type="OrthoDB" id="10264738at2759"/>
<dbReference type="InterPro" id="IPR015655">
    <property type="entry name" value="PP2C"/>
</dbReference>
<evidence type="ECO:0000256" key="1">
    <source>
        <dbReference type="ARBA" id="ARBA00004170"/>
    </source>
</evidence>
<dbReference type="Pfam" id="PF00481">
    <property type="entry name" value="PP2C"/>
    <property type="match status" value="2"/>
</dbReference>
<feature type="compositionally biased region" description="Low complexity" evidence="9">
    <location>
        <begin position="226"/>
        <end position="238"/>
    </location>
</feature>
<dbReference type="GO" id="GO:0016020">
    <property type="term" value="C:membrane"/>
    <property type="evidence" value="ECO:0007669"/>
    <property type="project" value="UniProtKB-SubCell"/>
</dbReference>
<evidence type="ECO:0000256" key="8">
    <source>
        <dbReference type="RuleBase" id="RU003465"/>
    </source>
</evidence>
<keyword evidence="4 8" id="KW-0378">Hydrolase</keyword>
<dbReference type="PANTHER" id="PTHR13832:SF803">
    <property type="entry name" value="PROTEIN PHOSPHATASE 1G"/>
    <property type="match status" value="1"/>
</dbReference>
<keyword evidence="5 8" id="KW-0904">Protein phosphatase</keyword>